<feature type="transmembrane region" description="Helical" evidence="2">
    <location>
        <begin position="145"/>
        <end position="164"/>
    </location>
</feature>
<proteinExistence type="predicted"/>
<feature type="transmembrane region" description="Helical" evidence="2">
    <location>
        <begin position="86"/>
        <end position="107"/>
    </location>
</feature>
<feature type="transmembrane region" description="Helical" evidence="2">
    <location>
        <begin position="119"/>
        <end position="139"/>
    </location>
</feature>
<keyword evidence="2" id="KW-1133">Transmembrane helix</keyword>
<dbReference type="AlphaFoldDB" id="A0A848KZ89"/>
<evidence type="ECO:0000313" key="3">
    <source>
        <dbReference type="EMBL" id="NMO03906.1"/>
    </source>
</evidence>
<evidence type="ECO:0000256" key="2">
    <source>
        <dbReference type="SAM" id="Phobius"/>
    </source>
</evidence>
<dbReference type="Proteomes" id="UP000550729">
    <property type="component" value="Unassembled WGS sequence"/>
</dbReference>
<feature type="region of interest" description="Disordered" evidence="1">
    <location>
        <begin position="196"/>
        <end position="215"/>
    </location>
</feature>
<gene>
    <name evidence="3" type="ORF">HH308_22080</name>
</gene>
<sequence>MSSPLYPASPPPGFVPAPAQPPKRPKLVESMAIATELWLVVIVARVVAEIGQVSAVKAMFADQIANAPKDTPKETLDVWQTMSSTGFVVAMLIVGAVIVGTLTLLLMWFARKGYNIARLLLAGASMYVVVSMIWELLILGVQPRWVAVPLIVAGVAGGGALVALMRRDTETWCADMALFRRQSKVIAAMPAAPMWPPMPATPPARNEQEYDQRDR</sequence>
<evidence type="ECO:0000256" key="1">
    <source>
        <dbReference type="SAM" id="MobiDB-lite"/>
    </source>
</evidence>
<dbReference type="EMBL" id="JABBNB010000028">
    <property type="protein sequence ID" value="NMO03906.1"/>
    <property type="molecule type" value="Genomic_DNA"/>
</dbReference>
<feature type="compositionally biased region" description="Pro residues" evidence="1">
    <location>
        <begin position="7"/>
        <end position="20"/>
    </location>
</feature>
<comment type="caution">
    <text evidence="3">The sequence shown here is derived from an EMBL/GenBank/DDBJ whole genome shotgun (WGS) entry which is preliminary data.</text>
</comment>
<keyword evidence="2" id="KW-0472">Membrane</keyword>
<dbReference type="RefSeq" id="WP_170196408.1">
    <property type="nucleotide sequence ID" value="NZ_JABBNB010000028.1"/>
</dbReference>
<keyword evidence="4" id="KW-1185">Reference proteome</keyword>
<keyword evidence="2" id="KW-0812">Transmembrane</keyword>
<reference evidence="3 4" key="1">
    <citation type="submission" date="2020-04" db="EMBL/GenBank/DDBJ databases">
        <title>Gordonia sp. nov. TBRC 11910.</title>
        <authorList>
            <person name="Suriyachadkun C."/>
        </authorList>
    </citation>
    <scope>NUCLEOTIDE SEQUENCE [LARGE SCALE GENOMIC DNA]</scope>
    <source>
        <strain evidence="3 4">TBRC 11910</strain>
    </source>
</reference>
<organism evidence="3 4">
    <name type="scientific">Gordonia asplenii</name>
    <dbReference type="NCBI Taxonomy" id="2725283"/>
    <lineage>
        <taxon>Bacteria</taxon>
        <taxon>Bacillati</taxon>
        <taxon>Actinomycetota</taxon>
        <taxon>Actinomycetes</taxon>
        <taxon>Mycobacteriales</taxon>
        <taxon>Gordoniaceae</taxon>
        <taxon>Gordonia</taxon>
    </lineage>
</organism>
<name>A0A848KZ89_9ACTN</name>
<evidence type="ECO:0000313" key="4">
    <source>
        <dbReference type="Proteomes" id="UP000550729"/>
    </source>
</evidence>
<accession>A0A848KZ89</accession>
<feature type="region of interest" description="Disordered" evidence="1">
    <location>
        <begin position="1"/>
        <end position="20"/>
    </location>
</feature>
<feature type="compositionally biased region" description="Basic and acidic residues" evidence="1">
    <location>
        <begin position="206"/>
        <end position="215"/>
    </location>
</feature>
<protein>
    <submittedName>
        <fullName evidence="3">Uncharacterized protein</fullName>
    </submittedName>
</protein>